<keyword evidence="1" id="KW-0175">Coiled coil</keyword>
<dbReference type="Proteomes" id="UP000179807">
    <property type="component" value="Unassembled WGS sequence"/>
</dbReference>
<sequence>MKKTPNLTNKKTEPADNASSSSKSRASHSERDYISIENFNQGSKKVYFTEPATIEAIRRLGYTCGDLNCKSLLEFKRPGCDDSVTSLLYNKYEAKRQRIIKEITETRSQILDEEEKAAMEKLNSNSQFDQNNNKTDLGGTSPFVRIEKAFLEKEKENFLNIQKQREIDLRRIVVSQFRDFFQHQKNEESLQKTLYKTEQIAQLKTQIIMTARSKACQPPKESPQAVTLPPMKPMYVDVHLERVKKLREEEAKKREEIRIRNEEHIKVTHERSIELQEQKKEEHLKKINDDENRFIKWKENQEQIIQKKREKFLLRQQYEKNVFQNGIKIEEDMKNRSLAKINQSDIRSKTQTETFKSSLHSRLENIRNRVNERSIKAQEELQRQKNELEIYRKKLDDRDSEIVEKRKKQSLDTTLKYLSRSLDRDEKAENAKRLGIRKAYMAEMNMKKRYDDTATTQQLLAEKQKVINGKHLLDSKFQAQKEQLLYEFRTAKDPNDPKCKKKIAELLQISEDELEKLVQVAKSTVGEFARPQTALASIRSRANSRASERAASSTK</sequence>
<accession>A0A1J4KEX6</accession>
<feature type="coiled-coil region" evidence="1">
    <location>
        <begin position="236"/>
        <end position="293"/>
    </location>
</feature>
<feature type="region of interest" description="Disordered" evidence="2">
    <location>
        <begin position="1"/>
        <end position="33"/>
    </location>
</feature>
<evidence type="ECO:0000313" key="4">
    <source>
        <dbReference type="Proteomes" id="UP000179807"/>
    </source>
</evidence>
<evidence type="ECO:0000256" key="1">
    <source>
        <dbReference type="SAM" id="Coils"/>
    </source>
</evidence>
<dbReference type="PANTHER" id="PTHR38019">
    <property type="entry name" value="KDA ANTIGEN P200, PUTATIVE-RELATED"/>
    <property type="match status" value="1"/>
</dbReference>
<dbReference type="PANTHER" id="PTHR38019:SF1">
    <property type="entry name" value="N-ACETYLTRANSFERASE DOMAIN-CONTAINING PROTEIN"/>
    <property type="match status" value="1"/>
</dbReference>
<dbReference type="RefSeq" id="XP_068362624.1">
    <property type="nucleotide sequence ID" value="XM_068491984.1"/>
</dbReference>
<gene>
    <name evidence="3" type="ORF">TRFO_04580</name>
</gene>
<proteinExistence type="predicted"/>
<dbReference type="GeneID" id="94826688"/>
<protein>
    <submittedName>
        <fullName evidence="3">Uncharacterized protein</fullName>
    </submittedName>
</protein>
<keyword evidence="4" id="KW-1185">Reference proteome</keyword>
<name>A0A1J4KEX6_9EUKA</name>
<evidence type="ECO:0000256" key="2">
    <source>
        <dbReference type="SAM" id="MobiDB-lite"/>
    </source>
</evidence>
<comment type="caution">
    <text evidence="3">The sequence shown here is derived from an EMBL/GenBank/DDBJ whole genome shotgun (WGS) entry which is preliminary data.</text>
</comment>
<dbReference type="VEuPathDB" id="TrichDB:TRFO_04580"/>
<evidence type="ECO:0000313" key="3">
    <source>
        <dbReference type="EMBL" id="OHT09488.1"/>
    </source>
</evidence>
<reference evidence="3" key="1">
    <citation type="submission" date="2016-10" db="EMBL/GenBank/DDBJ databases">
        <authorList>
            <person name="Benchimol M."/>
            <person name="Almeida L.G."/>
            <person name="Vasconcelos A.T."/>
            <person name="Perreira-Neves A."/>
            <person name="Rosa I.A."/>
            <person name="Tasca T."/>
            <person name="Bogo M.R."/>
            <person name="de Souza W."/>
        </authorList>
    </citation>
    <scope>NUCLEOTIDE SEQUENCE [LARGE SCALE GENOMIC DNA]</scope>
    <source>
        <strain evidence="3">K</strain>
    </source>
</reference>
<feature type="region of interest" description="Disordered" evidence="2">
    <location>
        <begin position="536"/>
        <end position="555"/>
    </location>
</feature>
<feature type="coiled-coil region" evidence="1">
    <location>
        <begin position="367"/>
        <end position="401"/>
    </location>
</feature>
<dbReference type="EMBL" id="MLAK01000638">
    <property type="protein sequence ID" value="OHT09488.1"/>
    <property type="molecule type" value="Genomic_DNA"/>
</dbReference>
<dbReference type="AlphaFoldDB" id="A0A1J4KEX6"/>
<dbReference type="OrthoDB" id="10679374at2759"/>
<organism evidence="3 4">
    <name type="scientific">Tritrichomonas foetus</name>
    <dbReference type="NCBI Taxonomy" id="1144522"/>
    <lineage>
        <taxon>Eukaryota</taxon>
        <taxon>Metamonada</taxon>
        <taxon>Parabasalia</taxon>
        <taxon>Tritrichomonadida</taxon>
        <taxon>Tritrichomonadidae</taxon>
        <taxon>Tritrichomonas</taxon>
    </lineage>
</organism>